<proteinExistence type="predicted"/>
<gene>
    <name evidence="1" type="ORF">RPERSI_LOCUS16448</name>
</gene>
<organism evidence="1 2">
    <name type="scientific">Racocetra persica</name>
    <dbReference type="NCBI Taxonomy" id="160502"/>
    <lineage>
        <taxon>Eukaryota</taxon>
        <taxon>Fungi</taxon>
        <taxon>Fungi incertae sedis</taxon>
        <taxon>Mucoromycota</taxon>
        <taxon>Glomeromycotina</taxon>
        <taxon>Glomeromycetes</taxon>
        <taxon>Diversisporales</taxon>
        <taxon>Gigasporaceae</taxon>
        <taxon>Racocetra</taxon>
    </lineage>
</organism>
<feature type="non-terminal residue" evidence="1">
    <location>
        <position position="121"/>
    </location>
</feature>
<comment type="caution">
    <text evidence="1">The sequence shown here is derived from an EMBL/GenBank/DDBJ whole genome shotgun (WGS) entry which is preliminary data.</text>
</comment>
<name>A0ACA9R052_9GLOM</name>
<keyword evidence="2" id="KW-1185">Reference proteome</keyword>
<evidence type="ECO:0000313" key="2">
    <source>
        <dbReference type="Proteomes" id="UP000789920"/>
    </source>
</evidence>
<reference evidence="1" key="1">
    <citation type="submission" date="2021-06" db="EMBL/GenBank/DDBJ databases">
        <authorList>
            <person name="Kallberg Y."/>
            <person name="Tangrot J."/>
            <person name="Rosling A."/>
        </authorList>
    </citation>
    <scope>NUCLEOTIDE SEQUENCE</scope>
    <source>
        <strain evidence="1">MA461A</strain>
    </source>
</reference>
<dbReference type="EMBL" id="CAJVQC010040702">
    <property type="protein sequence ID" value="CAG8771394.1"/>
    <property type="molecule type" value="Genomic_DNA"/>
</dbReference>
<dbReference type="Proteomes" id="UP000789920">
    <property type="component" value="Unassembled WGS sequence"/>
</dbReference>
<sequence length="121" mass="14006">MKNTLFDSLYNFLIDSSENHISAVSLVYLAVKENLQIEENQLKSIAEDVTKSAIKKCERNSSHYRIFQRIPHQPARTGFYIHRRMEVLFLVFAMVIEITAFILAFSIAFEAVQTLHNIKSL</sequence>
<evidence type="ECO:0000313" key="1">
    <source>
        <dbReference type="EMBL" id="CAG8771394.1"/>
    </source>
</evidence>
<accession>A0ACA9R052</accession>
<protein>
    <submittedName>
        <fullName evidence="1">5481_t:CDS:1</fullName>
    </submittedName>
</protein>